<dbReference type="Gene3D" id="2.60.40.1500">
    <property type="entry name" value="Glycosyl hydrolase domain, family 39"/>
    <property type="match status" value="1"/>
</dbReference>
<keyword evidence="3" id="KW-0326">Glycosidase</keyword>
<dbReference type="GO" id="GO:0004553">
    <property type="term" value="F:hydrolase activity, hydrolyzing O-glycosyl compounds"/>
    <property type="evidence" value="ECO:0007669"/>
    <property type="project" value="InterPro"/>
</dbReference>
<evidence type="ECO:0000256" key="4">
    <source>
        <dbReference type="PIRSR" id="PIRSR600514-1"/>
    </source>
</evidence>
<dbReference type="InterPro" id="IPR051923">
    <property type="entry name" value="Glycosyl_Hydrolase_39"/>
</dbReference>
<name>A0A859FJJ1_9BACI</name>
<dbReference type="InterPro" id="IPR000514">
    <property type="entry name" value="Glyco_hydro_39"/>
</dbReference>
<dbReference type="Gene3D" id="3.20.20.80">
    <property type="entry name" value="Glycosidases"/>
    <property type="match status" value="1"/>
</dbReference>
<feature type="domain" description="Glycosyl hydrolases family 39 N-terminal catalytic" evidence="5">
    <location>
        <begin position="9"/>
        <end position="461"/>
    </location>
</feature>
<dbReference type="EMBL" id="CP041372">
    <property type="protein sequence ID" value="QKS72967.1"/>
    <property type="molecule type" value="Genomic_DNA"/>
</dbReference>
<dbReference type="AlphaFoldDB" id="A0A859FJJ1"/>
<dbReference type="InterPro" id="IPR017853">
    <property type="entry name" value="GH"/>
</dbReference>
<evidence type="ECO:0000313" key="7">
    <source>
        <dbReference type="Proteomes" id="UP000318138"/>
    </source>
</evidence>
<accession>A0A859FJJ1</accession>
<dbReference type="SUPFAM" id="SSF51445">
    <property type="entry name" value="(Trans)glycosidases"/>
    <property type="match status" value="1"/>
</dbReference>
<dbReference type="PRINTS" id="PR00745">
    <property type="entry name" value="GLHYDRLASE39"/>
</dbReference>
<keyword evidence="7" id="KW-1185">Reference proteome</keyword>
<reference evidence="7" key="1">
    <citation type="submission" date="2019-07" db="EMBL/GenBank/DDBJ databases">
        <title>Bacillus alkalisoli sp. nov. isolated from saline soil.</title>
        <authorList>
            <person name="Sun J.-Q."/>
            <person name="Xu L."/>
        </authorList>
    </citation>
    <scope>NUCLEOTIDE SEQUENCE [LARGE SCALE GENOMIC DNA]</scope>
    <source>
        <strain evidence="7">M4U3P1</strain>
    </source>
</reference>
<proteinExistence type="inferred from homology"/>
<dbReference type="RefSeq" id="WP_176010934.1">
    <property type="nucleotide sequence ID" value="NZ_CP041372.2"/>
</dbReference>
<sequence>MTTIRIPHSKVEELPAQFRHCIGTGRLGLALQEEYAKHLRLVQQDIGFSYIRGHGLFHEDLAIYREIETEDGVSSFYNFTYLDRVFDLFLEVGLKPFIEIGFMPKAIASGEQTIFYWKGNVTPPADYNKWEDLVYETVMHLLKRYGHDEVRTWPFEIWNEPNLINFWENADKEAYLKLYKHTVKAIHQADEQLLVGGPAICGGSDEWIDDFLAFCTKNQVRVDFVSRHAYTSKPPNKKTPDYYYQELAPPSDFFDQLQPVREQINKAGYADRPFHITEYNTSYSPICQIHDLPYNAAYLAPVLTNLHKVADSFSYWTFSDVFEEYDVPRSVFHGGFGLVALHSIKKPTYHLFRFVRNLGSDILYQDDYMIVTNKSNGDITILAWNPTGQKKDVRKLAYELEVRGQSYFLEKERVNEYAGNPFRVWRQLGRPRFPTKQQVEILKRHDMPSVETTTISTTDGTLSIALELLPNEITFLTLSEVHDETSTYIGLDDRLLPIASDNLS</sequence>
<evidence type="ECO:0000256" key="1">
    <source>
        <dbReference type="ARBA" id="ARBA00008875"/>
    </source>
</evidence>
<organism evidence="6 7">
    <name type="scientific">Paenalkalicoccus suaedae</name>
    <dbReference type="NCBI Taxonomy" id="2592382"/>
    <lineage>
        <taxon>Bacteria</taxon>
        <taxon>Bacillati</taxon>
        <taxon>Bacillota</taxon>
        <taxon>Bacilli</taxon>
        <taxon>Bacillales</taxon>
        <taxon>Bacillaceae</taxon>
        <taxon>Paenalkalicoccus</taxon>
    </lineage>
</organism>
<evidence type="ECO:0000256" key="2">
    <source>
        <dbReference type="ARBA" id="ARBA00022801"/>
    </source>
</evidence>
<dbReference type="PANTHER" id="PTHR12631">
    <property type="entry name" value="ALPHA-L-IDURONIDASE"/>
    <property type="match status" value="1"/>
</dbReference>
<dbReference type="Pfam" id="PF01229">
    <property type="entry name" value="Glyco_hydro_39"/>
    <property type="match status" value="1"/>
</dbReference>
<dbReference type="KEGG" id="psua:FLK61_40935"/>
<dbReference type="SUPFAM" id="SSF51011">
    <property type="entry name" value="Glycosyl hydrolase domain"/>
    <property type="match status" value="1"/>
</dbReference>
<evidence type="ECO:0000256" key="3">
    <source>
        <dbReference type="ARBA" id="ARBA00023295"/>
    </source>
</evidence>
<evidence type="ECO:0000313" key="6">
    <source>
        <dbReference type="EMBL" id="QKS72967.1"/>
    </source>
</evidence>
<dbReference type="InterPro" id="IPR049166">
    <property type="entry name" value="GH39_cat"/>
</dbReference>
<dbReference type="GO" id="GO:0005975">
    <property type="term" value="P:carbohydrate metabolic process"/>
    <property type="evidence" value="ECO:0007669"/>
    <property type="project" value="InterPro"/>
</dbReference>
<keyword evidence="2" id="KW-0378">Hydrolase</keyword>
<gene>
    <name evidence="6" type="ORF">FLK61_40935</name>
</gene>
<evidence type="ECO:0000259" key="5">
    <source>
        <dbReference type="Pfam" id="PF01229"/>
    </source>
</evidence>
<comment type="similarity">
    <text evidence="1">Belongs to the glycosyl hydrolase 39 family.</text>
</comment>
<dbReference type="InterPro" id="IPR049165">
    <property type="entry name" value="GH39_as"/>
</dbReference>
<feature type="active site" description="Proton donor" evidence="4">
    <location>
        <position position="160"/>
    </location>
</feature>
<protein>
    <submittedName>
        <fullName evidence="6">Xylan 1,4-beta-xylosidase</fullName>
    </submittedName>
</protein>
<dbReference type="PANTHER" id="PTHR12631:SF10">
    <property type="entry name" value="BETA-XYLOSIDASE-LIKE PROTEIN-RELATED"/>
    <property type="match status" value="1"/>
</dbReference>
<dbReference type="PROSITE" id="PS01027">
    <property type="entry name" value="GLYCOSYL_HYDROL_F39"/>
    <property type="match status" value="1"/>
</dbReference>
<dbReference type="Proteomes" id="UP000318138">
    <property type="component" value="Chromosome"/>
</dbReference>